<dbReference type="InterPro" id="IPR023214">
    <property type="entry name" value="HAD_sf"/>
</dbReference>
<dbReference type="AlphaFoldDB" id="A0A2N5EBQ1"/>
<dbReference type="InterPro" id="IPR024197">
    <property type="entry name" value="TPP-like"/>
</dbReference>
<organism evidence="2 3">
    <name type="scientific">Chimaeribacter californicus</name>
    <dbReference type="NCBI Taxonomy" id="2060067"/>
    <lineage>
        <taxon>Bacteria</taxon>
        <taxon>Pseudomonadati</taxon>
        <taxon>Pseudomonadota</taxon>
        <taxon>Gammaproteobacteria</taxon>
        <taxon>Enterobacterales</taxon>
        <taxon>Yersiniaceae</taxon>
        <taxon>Chimaeribacter</taxon>
    </lineage>
</organism>
<evidence type="ECO:0000256" key="1">
    <source>
        <dbReference type="ARBA" id="ARBA00022723"/>
    </source>
</evidence>
<comment type="caution">
    <text evidence="2">The sequence shown here is derived from an EMBL/GenBank/DDBJ whole genome shotgun (WGS) entry which is preliminary data.</text>
</comment>
<accession>A0A2N5EBQ1</accession>
<dbReference type="Gene3D" id="3.40.50.1000">
    <property type="entry name" value="HAD superfamily/HAD-like"/>
    <property type="match status" value="1"/>
</dbReference>
<gene>
    <name evidence="2" type="ORF">CYR55_06690</name>
</gene>
<dbReference type="SUPFAM" id="SSF56784">
    <property type="entry name" value="HAD-like"/>
    <property type="match status" value="1"/>
</dbReference>
<dbReference type="InterPro" id="IPR036412">
    <property type="entry name" value="HAD-like_sf"/>
</dbReference>
<dbReference type="RefSeq" id="WP_101815378.1">
    <property type="nucleotide sequence ID" value="NZ_PJZF01000004.1"/>
</dbReference>
<evidence type="ECO:0008006" key="4">
    <source>
        <dbReference type="Google" id="ProtNLM"/>
    </source>
</evidence>
<protein>
    <recommendedName>
        <fullName evidence="4">Sucrose phosphatase-like domain-containing protein</fullName>
    </recommendedName>
</protein>
<evidence type="ECO:0000313" key="3">
    <source>
        <dbReference type="Proteomes" id="UP000234240"/>
    </source>
</evidence>
<dbReference type="Proteomes" id="UP000234240">
    <property type="component" value="Unassembled WGS sequence"/>
</dbReference>
<dbReference type="PIRSF" id="PIRSF030802">
    <property type="entry name" value="UCP030802"/>
    <property type="match status" value="1"/>
</dbReference>
<dbReference type="OrthoDB" id="8746852at2"/>
<name>A0A2N5EBQ1_9GAMM</name>
<keyword evidence="3" id="KW-1185">Reference proteome</keyword>
<dbReference type="GO" id="GO:0046872">
    <property type="term" value="F:metal ion binding"/>
    <property type="evidence" value="ECO:0007669"/>
    <property type="project" value="UniProtKB-KW"/>
</dbReference>
<reference evidence="2 3" key="1">
    <citation type="submission" date="2017-12" db="EMBL/GenBank/DDBJ databases">
        <title>Characterization of six clinical isolates of Enterochimera gen. nov., a novel genus of the Yersiniaciae family and the three species Enterochimera arupensis sp. nov., Enterochimera coloradensis sp. nov, and Enterochimera californica sp. nov.</title>
        <authorList>
            <person name="Rossi A."/>
            <person name="Fisher M."/>
        </authorList>
    </citation>
    <scope>NUCLEOTIDE SEQUENCE [LARGE SCALE GENOMIC DNA]</scope>
    <source>
        <strain evidence="3">2015-Iso6</strain>
    </source>
</reference>
<proteinExistence type="predicted"/>
<evidence type="ECO:0000313" key="2">
    <source>
        <dbReference type="EMBL" id="PLR39563.1"/>
    </source>
</evidence>
<dbReference type="EMBL" id="PJZF01000004">
    <property type="protein sequence ID" value="PLR39563.1"/>
    <property type="molecule type" value="Genomic_DNA"/>
</dbReference>
<keyword evidence="1" id="KW-0479">Metal-binding</keyword>
<sequence length="270" mass="29798">MLHDHLTRPIIFTDLDDTLFQTMRKITDPAEQAKSQPGALDRELAPRSFMMARQANLVQWMLAQAETIPVTARGTDELARVCIPFDSYAVTTHGAVILTPQGDADAEWQHHITAALAPYQPRLAALAQHLSGMLADPQAADAALPVEPGWCRMNEEYGIPVYLVMKVKNSAHLEALNRYADWVAGTFNLDGFYVHRNGNNVAWLPTCIDKGNAVRFLLARLRAAAPDRPVLGFGDSLTDFSFMQQCDFLALPQRSQLLAALQNGLPHPSA</sequence>